<dbReference type="AlphaFoldDB" id="A0A0E9XK99"/>
<accession>A0A0E9XK99</accession>
<organism evidence="1">
    <name type="scientific">Anguilla anguilla</name>
    <name type="common">European freshwater eel</name>
    <name type="synonym">Muraena anguilla</name>
    <dbReference type="NCBI Taxonomy" id="7936"/>
    <lineage>
        <taxon>Eukaryota</taxon>
        <taxon>Metazoa</taxon>
        <taxon>Chordata</taxon>
        <taxon>Craniata</taxon>
        <taxon>Vertebrata</taxon>
        <taxon>Euteleostomi</taxon>
        <taxon>Actinopterygii</taxon>
        <taxon>Neopterygii</taxon>
        <taxon>Teleostei</taxon>
        <taxon>Anguilliformes</taxon>
        <taxon>Anguillidae</taxon>
        <taxon>Anguilla</taxon>
    </lineage>
</organism>
<name>A0A0E9XK99_ANGAN</name>
<reference evidence="1" key="1">
    <citation type="submission" date="2014-11" db="EMBL/GenBank/DDBJ databases">
        <authorList>
            <person name="Amaro Gonzalez C."/>
        </authorList>
    </citation>
    <scope>NUCLEOTIDE SEQUENCE</scope>
</reference>
<sequence length="59" mass="6705">MPSVQVAYVCCLCDWCLCERNTEVFVKPGVDPMFIDVHVFSMCNITEVLCWKAPVASFE</sequence>
<reference evidence="1" key="2">
    <citation type="journal article" date="2015" name="Fish Shellfish Immunol.">
        <title>Early steps in the European eel (Anguilla anguilla)-Vibrio vulnificus interaction in the gills: Role of the RtxA13 toxin.</title>
        <authorList>
            <person name="Callol A."/>
            <person name="Pajuelo D."/>
            <person name="Ebbesson L."/>
            <person name="Teles M."/>
            <person name="MacKenzie S."/>
            <person name="Amaro C."/>
        </authorList>
    </citation>
    <scope>NUCLEOTIDE SEQUENCE</scope>
</reference>
<dbReference type="EMBL" id="GBXM01005483">
    <property type="protein sequence ID" value="JAI03095.1"/>
    <property type="molecule type" value="Transcribed_RNA"/>
</dbReference>
<proteinExistence type="predicted"/>
<evidence type="ECO:0000313" key="1">
    <source>
        <dbReference type="EMBL" id="JAI03095.1"/>
    </source>
</evidence>
<protein>
    <submittedName>
        <fullName evidence="1">Uncharacterized protein</fullName>
    </submittedName>
</protein>